<dbReference type="PIRSF" id="PIRSF015601">
    <property type="entry name" value="MTase_slr0722"/>
    <property type="match status" value="1"/>
</dbReference>
<gene>
    <name evidence="12" type="ORF">SAMN05444391_0776</name>
</gene>
<keyword evidence="3 10" id="KW-0963">Cytoplasm</keyword>
<organism evidence="12 13">
    <name type="scientific">Thermocrinis minervae</name>
    <dbReference type="NCBI Taxonomy" id="381751"/>
    <lineage>
        <taxon>Bacteria</taxon>
        <taxon>Pseudomonadati</taxon>
        <taxon>Aquificota</taxon>
        <taxon>Aquificia</taxon>
        <taxon>Aquificales</taxon>
        <taxon>Aquificaceae</taxon>
        <taxon>Thermocrinis</taxon>
    </lineage>
</organism>
<dbReference type="PANTHER" id="PTHR30027">
    <property type="entry name" value="RIBOSOMAL RNA SMALL SUBUNIT METHYLTRANSFERASE E"/>
    <property type="match status" value="1"/>
</dbReference>
<dbReference type="InterPro" id="IPR029028">
    <property type="entry name" value="Alpha/beta_knot_MTases"/>
</dbReference>
<dbReference type="PANTHER" id="PTHR30027:SF3">
    <property type="entry name" value="16S RRNA (URACIL(1498)-N(3))-METHYLTRANSFERASE"/>
    <property type="match status" value="1"/>
</dbReference>
<evidence type="ECO:0000313" key="13">
    <source>
        <dbReference type="Proteomes" id="UP000189810"/>
    </source>
</evidence>
<dbReference type="InterPro" id="IPR046886">
    <property type="entry name" value="RsmE_MTase_dom"/>
</dbReference>
<dbReference type="RefSeq" id="WP_079653917.1">
    <property type="nucleotide sequence ID" value="NZ_LT670846.1"/>
</dbReference>
<dbReference type="Gene3D" id="2.40.240.20">
    <property type="entry name" value="Hypothetical PUA domain-like, domain 1"/>
    <property type="match status" value="1"/>
</dbReference>
<dbReference type="OrthoDB" id="9815641at2"/>
<dbReference type="GO" id="GO:0070475">
    <property type="term" value="P:rRNA base methylation"/>
    <property type="evidence" value="ECO:0007669"/>
    <property type="project" value="TreeGrafter"/>
</dbReference>
<dbReference type="NCBIfam" id="TIGR00046">
    <property type="entry name" value="RsmE family RNA methyltransferase"/>
    <property type="match status" value="1"/>
</dbReference>
<comment type="function">
    <text evidence="8 10">Specifically methylates the N3 position of the uracil ring of uridine 1498 (m3U1498) in 16S rRNA. Acts on the fully assembled 30S ribosomal subunit.</text>
</comment>
<keyword evidence="5 10" id="KW-0489">Methyltransferase</keyword>
<evidence type="ECO:0000256" key="1">
    <source>
        <dbReference type="ARBA" id="ARBA00004496"/>
    </source>
</evidence>
<dbReference type="AlphaFoldDB" id="A0A1M6RVA0"/>
<dbReference type="CDD" id="cd18084">
    <property type="entry name" value="RsmE-like"/>
    <property type="match status" value="1"/>
</dbReference>
<evidence type="ECO:0000256" key="7">
    <source>
        <dbReference type="ARBA" id="ARBA00022691"/>
    </source>
</evidence>
<accession>A0A1M6RVA0</accession>
<dbReference type="InterPro" id="IPR006700">
    <property type="entry name" value="RsmE"/>
</dbReference>
<keyword evidence="7 10" id="KW-0949">S-adenosyl-L-methionine</keyword>
<dbReference type="Gene3D" id="3.40.1280.10">
    <property type="match status" value="1"/>
</dbReference>
<keyword evidence="13" id="KW-1185">Reference proteome</keyword>
<evidence type="ECO:0000256" key="3">
    <source>
        <dbReference type="ARBA" id="ARBA00022490"/>
    </source>
</evidence>
<name>A0A1M6RVA0_9AQUI</name>
<protein>
    <recommendedName>
        <fullName evidence="10">Ribosomal RNA small subunit methyltransferase E</fullName>
        <ecNumber evidence="10">2.1.1.193</ecNumber>
    </recommendedName>
</protein>
<proteinExistence type="inferred from homology"/>
<dbReference type="GO" id="GO:0070042">
    <property type="term" value="F:rRNA (uridine-N3-)-methyltransferase activity"/>
    <property type="evidence" value="ECO:0007669"/>
    <property type="project" value="TreeGrafter"/>
</dbReference>
<comment type="subcellular location">
    <subcellularLocation>
        <location evidence="1 10">Cytoplasm</location>
    </subcellularLocation>
</comment>
<keyword evidence="6 10" id="KW-0808">Transferase</keyword>
<evidence type="ECO:0000256" key="10">
    <source>
        <dbReference type="PIRNR" id="PIRNR015601"/>
    </source>
</evidence>
<dbReference type="EC" id="2.1.1.193" evidence="10"/>
<reference evidence="12 13" key="1">
    <citation type="submission" date="2016-11" db="EMBL/GenBank/DDBJ databases">
        <authorList>
            <person name="Jaros S."/>
            <person name="Januszkiewicz K."/>
            <person name="Wedrychowicz H."/>
        </authorList>
    </citation>
    <scope>NUCLEOTIDE SEQUENCE [LARGE SCALE GENOMIC DNA]</scope>
    <source>
        <strain evidence="12 13">DSM 19557</strain>
    </source>
</reference>
<evidence type="ECO:0000256" key="2">
    <source>
        <dbReference type="ARBA" id="ARBA00005528"/>
    </source>
</evidence>
<feature type="domain" description="Ribosomal RNA small subunit methyltransferase E methyltransferase" evidence="11">
    <location>
        <begin position="71"/>
        <end position="227"/>
    </location>
</feature>
<keyword evidence="4 10" id="KW-0698">rRNA processing</keyword>
<dbReference type="Pfam" id="PF04452">
    <property type="entry name" value="Methyltrans_RNA"/>
    <property type="match status" value="1"/>
</dbReference>
<evidence type="ECO:0000313" key="12">
    <source>
        <dbReference type="EMBL" id="SHK36308.1"/>
    </source>
</evidence>
<evidence type="ECO:0000259" key="11">
    <source>
        <dbReference type="Pfam" id="PF04452"/>
    </source>
</evidence>
<evidence type="ECO:0000256" key="6">
    <source>
        <dbReference type="ARBA" id="ARBA00022679"/>
    </source>
</evidence>
<sequence length="231" mass="26264">MERFLGKKIYGQKVAIEGQELKHLKVKRIKAGELLEVLTQEGWFLCKFEGFQKDLGICQIVERIEYTPRFPTITLYQCTPVHLKTMEDVIVGVSQAGAHRLVPVISERSFRDKKTILEKLPRWEKLSLESLKQCGRREPLIVDHPVELSKLETTSDLNLVLDNYQEGLKIKDLRLEGVKSISLVVGPEGGFSSKEVQMLKDKGFIALRLEPYTYRLEAASLVAVAILTNLV</sequence>
<evidence type="ECO:0000256" key="9">
    <source>
        <dbReference type="ARBA" id="ARBA00047944"/>
    </source>
</evidence>
<evidence type="ECO:0000256" key="5">
    <source>
        <dbReference type="ARBA" id="ARBA00022603"/>
    </source>
</evidence>
<evidence type="ECO:0000256" key="4">
    <source>
        <dbReference type="ARBA" id="ARBA00022552"/>
    </source>
</evidence>
<dbReference type="GO" id="GO:0005737">
    <property type="term" value="C:cytoplasm"/>
    <property type="evidence" value="ECO:0007669"/>
    <property type="project" value="UniProtKB-SubCell"/>
</dbReference>
<comment type="catalytic activity">
    <reaction evidence="9 10">
        <text>uridine(1498) in 16S rRNA + S-adenosyl-L-methionine = N(3)-methyluridine(1498) in 16S rRNA + S-adenosyl-L-homocysteine + H(+)</text>
        <dbReference type="Rhea" id="RHEA:42920"/>
        <dbReference type="Rhea" id="RHEA-COMP:10283"/>
        <dbReference type="Rhea" id="RHEA-COMP:10284"/>
        <dbReference type="ChEBI" id="CHEBI:15378"/>
        <dbReference type="ChEBI" id="CHEBI:57856"/>
        <dbReference type="ChEBI" id="CHEBI:59789"/>
        <dbReference type="ChEBI" id="CHEBI:65315"/>
        <dbReference type="ChEBI" id="CHEBI:74502"/>
        <dbReference type="EC" id="2.1.1.193"/>
    </reaction>
</comment>
<dbReference type="SUPFAM" id="SSF75217">
    <property type="entry name" value="alpha/beta knot"/>
    <property type="match status" value="1"/>
</dbReference>
<evidence type="ECO:0000256" key="8">
    <source>
        <dbReference type="ARBA" id="ARBA00025699"/>
    </source>
</evidence>
<dbReference type="STRING" id="381751.SAMN05444391_0776"/>
<dbReference type="Proteomes" id="UP000189810">
    <property type="component" value="Chromosome I"/>
</dbReference>
<dbReference type="InterPro" id="IPR029026">
    <property type="entry name" value="tRNA_m1G_MTases_N"/>
</dbReference>
<dbReference type="EMBL" id="LT670846">
    <property type="protein sequence ID" value="SHK36308.1"/>
    <property type="molecule type" value="Genomic_DNA"/>
</dbReference>
<comment type="similarity">
    <text evidence="2 10">Belongs to the RNA methyltransferase RsmE family.</text>
</comment>